<keyword evidence="3" id="KW-1185">Reference proteome</keyword>
<protein>
    <recommendedName>
        <fullName evidence="1">NAD-dependent epimerase/dehydratase domain-containing protein</fullName>
    </recommendedName>
</protein>
<evidence type="ECO:0000313" key="3">
    <source>
        <dbReference type="Proteomes" id="UP000199656"/>
    </source>
</evidence>
<evidence type="ECO:0000313" key="2">
    <source>
        <dbReference type="EMBL" id="SEB10858.1"/>
    </source>
</evidence>
<dbReference type="Proteomes" id="UP000199656">
    <property type="component" value="Unassembled WGS sequence"/>
</dbReference>
<accession>A0A1H4GPT4</accession>
<dbReference type="PANTHER" id="PTHR11092">
    <property type="entry name" value="SUGAR NUCLEOTIDE EPIMERASE RELATED"/>
    <property type="match status" value="1"/>
</dbReference>
<feature type="domain" description="NAD-dependent epimerase/dehydratase" evidence="1">
    <location>
        <begin position="5"/>
        <end position="223"/>
    </location>
</feature>
<proteinExistence type="predicted"/>
<evidence type="ECO:0000259" key="1">
    <source>
        <dbReference type="Pfam" id="PF01370"/>
    </source>
</evidence>
<name>A0A1H4GPT4_9BACT</name>
<gene>
    <name evidence="2" type="ORF">SAMN05660909_05526</name>
</gene>
<dbReference type="SUPFAM" id="SSF51735">
    <property type="entry name" value="NAD(P)-binding Rossmann-fold domains"/>
    <property type="match status" value="1"/>
</dbReference>
<dbReference type="OrthoDB" id="329806at2"/>
<reference evidence="3" key="1">
    <citation type="submission" date="2016-10" db="EMBL/GenBank/DDBJ databases">
        <authorList>
            <person name="Varghese N."/>
            <person name="Submissions S."/>
        </authorList>
    </citation>
    <scope>NUCLEOTIDE SEQUENCE [LARGE SCALE GENOMIC DNA]</scope>
    <source>
        <strain evidence="3">DSM 23920</strain>
    </source>
</reference>
<organism evidence="2 3">
    <name type="scientific">Chitinophaga terrae</name>
    <name type="common">ex Kim and Jung 2007</name>
    <dbReference type="NCBI Taxonomy" id="408074"/>
    <lineage>
        <taxon>Bacteria</taxon>
        <taxon>Pseudomonadati</taxon>
        <taxon>Bacteroidota</taxon>
        <taxon>Chitinophagia</taxon>
        <taxon>Chitinophagales</taxon>
        <taxon>Chitinophagaceae</taxon>
        <taxon>Chitinophaga</taxon>
    </lineage>
</organism>
<sequence length="296" mass="32791">MKQTVLITGAHSFIAGYVRKKLEPDYIVKFLTRNPTSENEFAWDLGNRTIEKDALTGVDYIIHLSGSKFNDGTPFTEERKKLVYDSRVGAARFLKEQLLASDQKLKAFISASAIGYYSFNDKANEIDEDGEKAIGFAADLCEAWESTADSFKVDGIASRVCKIRVPYVLGPEKGVFSSYVNHVMANPEIAEQDNSTVVSWNHIEDMAGIFAFAVQHDLDGVYNAVAPQPASLGDIYKAIANNVHGFDYKLQPFNGKHLVSRKIIDAGYTFKFPEIQQAVNAILVNQPGIDHASIKI</sequence>
<dbReference type="STRING" id="408074.SAMN05660909_05526"/>
<dbReference type="EMBL" id="FNRL01000047">
    <property type="protein sequence ID" value="SEB10858.1"/>
    <property type="molecule type" value="Genomic_DNA"/>
</dbReference>
<dbReference type="Gene3D" id="3.40.50.720">
    <property type="entry name" value="NAD(P)-binding Rossmann-like Domain"/>
    <property type="match status" value="1"/>
</dbReference>
<dbReference type="InterPro" id="IPR001509">
    <property type="entry name" value="Epimerase_deHydtase"/>
</dbReference>
<dbReference type="Pfam" id="PF01370">
    <property type="entry name" value="Epimerase"/>
    <property type="match status" value="1"/>
</dbReference>
<dbReference type="RefSeq" id="WP_089766149.1">
    <property type="nucleotide sequence ID" value="NZ_BKAT01000072.1"/>
</dbReference>
<dbReference type="InterPro" id="IPR036291">
    <property type="entry name" value="NAD(P)-bd_dom_sf"/>
</dbReference>
<dbReference type="AlphaFoldDB" id="A0A1H4GPT4"/>
<dbReference type="PANTHER" id="PTHR11092:SF0">
    <property type="entry name" value="EPIMERASE FAMILY PROTEIN SDR39U1"/>
    <property type="match status" value="1"/>
</dbReference>